<sequence length="243" mass="27734">MGRFFSMDNKFFTFMSRVADLMMLNVVFLICCIPIVTIGASCTAMYYVTLKMARNEESYIIKGFFKSFKENFKQSTIIWLIMLVAGIILLMDFRITGQMKSTLTTVMRYGLMVVAVVYAFVLSYIFPILSKFVNSIKNTFKNSLFMSIRHLPYTFLILIVAVVPAGATLMIPIVFAYGLIVWILIGFALIAFINSYFFVKIFDRYIPEETEEDNSSSDIPEIMEPSAFKNLSPTTNSSNEKSE</sequence>
<keyword evidence="2" id="KW-0812">Transmembrane</keyword>
<feature type="transmembrane region" description="Helical" evidence="2">
    <location>
        <begin position="179"/>
        <end position="199"/>
    </location>
</feature>
<dbReference type="STRING" id="180332.GCA_000797495_01651"/>
<comment type="caution">
    <text evidence="3">The sequence shown here is derived from an EMBL/GenBank/DDBJ whole genome shotgun (WGS) entry which is preliminary data.</text>
</comment>
<name>A0A4U8Q198_9FIRM</name>
<dbReference type="Pfam" id="PF04854">
    <property type="entry name" value="DUF624"/>
    <property type="match status" value="1"/>
</dbReference>
<evidence type="ECO:0000256" key="1">
    <source>
        <dbReference type="SAM" id="MobiDB-lite"/>
    </source>
</evidence>
<feature type="compositionally biased region" description="Polar residues" evidence="1">
    <location>
        <begin position="229"/>
        <end position="243"/>
    </location>
</feature>
<dbReference type="RefSeq" id="WP_044289608.1">
    <property type="nucleotide sequence ID" value="NZ_CABMJZ010000132.1"/>
</dbReference>
<feature type="transmembrane region" description="Helical" evidence="2">
    <location>
        <begin position="109"/>
        <end position="130"/>
    </location>
</feature>
<dbReference type="OrthoDB" id="9814991at2"/>
<keyword evidence="2" id="KW-1133">Transmembrane helix</keyword>
<dbReference type="Proteomes" id="UP000306509">
    <property type="component" value="Unassembled WGS sequence"/>
</dbReference>
<feature type="region of interest" description="Disordered" evidence="1">
    <location>
        <begin position="210"/>
        <end position="243"/>
    </location>
</feature>
<proteinExistence type="predicted"/>
<feature type="transmembrane region" description="Helical" evidence="2">
    <location>
        <begin position="151"/>
        <end position="173"/>
    </location>
</feature>
<evidence type="ECO:0000313" key="3">
    <source>
        <dbReference type="EMBL" id="TLC97913.1"/>
    </source>
</evidence>
<feature type="transmembrane region" description="Helical" evidence="2">
    <location>
        <begin position="76"/>
        <end position="97"/>
    </location>
</feature>
<evidence type="ECO:0000313" key="4">
    <source>
        <dbReference type="Proteomes" id="UP000306509"/>
    </source>
</evidence>
<gene>
    <name evidence="3" type="ORF">DSM106044_05277</name>
</gene>
<accession>A0A4U8Q198</accession>
<organism evidence="3 4">
    <name type="scientific">Robinsoniella peoriensis</name>
    <dbReference type="NCBI Taxonomy" id="180332"/>
    <lineage>
        <taxon>Bacteria</taxon>
        <taxon>Bacillati</taxon>
        <taxon>Bacillota</taxon>
        <taxon>Clostridia</taxon>
        <taxon>Lachnospirales</taxon>
        <taxon>Lachnospiraceae</taxon>
        <taxon>Robinsoniella</taxon>
    </lineage>
</organism>
<keyword evidence="4" id="KW-1185">Reference proteome</keyword>
<protein>
    <submittedName>
        <fullName evidence="3">Putative integral membrane protein</fullName>
    </submittedName>
</protein>
<dbReference type="AlphaFoldDB" id="A0A4U8Q198"/>
<feature type="transmembrane region" description="Helical" evidence="2">
    <location>
        <begin position="22"/>
        <end position="48"/>
    </location>
</feature>
<dbReference type="InterPro" id="IPR006938">
    <property type="entry name" value="DUF624"/>
</dbReference>
<keyword evidence="2" id="KW-0472">Membrane</keyword>
<dbReference type="EMBL" id="QGQD01000107">
    <property type="protein sequence ID" value="TLC97913.1"/>
    <property type="molecule type" value="Genomic_DNA"/>
</dbReference>
<reference evidence="3 4" key="1">
    <citation type="journal article" date="2019" name="Anaerobe">
        <title>Detection of Robinsoniella peoriensis in multiple bone samples of a trauma patient.</title>
        <authorList>
            <person name="Schrottner P."/>
            <person name="Hartwich K."/>
            <person name="Bunk B."/>
            <person name="Schober I."/>
            <person name="Helbig S."/>
            <person name="Rudolph W.W."/>
            <person name="Gunzer F."/>
        </authorList>
    </citation>
    <scope>NUCLEOTIDE SEQUENCE [LARGE SCALE GENOMIC DNA]</scope>
    <source>
        <strain evidence="3 4">DSM 106044</strain>
    </source>
</reference>
<evidence type="ECO:0000256" key="2">
    <source>
        <dbReference type="SAM" id="Phobius"/>
    </source>
</evidence>